<feature type="repeat" description="Cys-rich GLG1" evidence="8">
    <location>
        <begin position="737"/>
        <end position="797"/>
    </location>
</feature>
<feature type="repeat" description="Cys-rich GLG1" evidence="8">
    <location>
        <begin position="853"/>
        <end position="920"/>
    </location>
</feature>
<keyword evidence="2 9" id="KW-0812">Transmembrane</keyword>
<organism evidence="11 12">
    <name type="scientific">Zootermopsis nevadensis</name>
    <name type="common">Dampwood termite</name>
    <dbReference type="NCBI Taxonomy" id="136037"/>
    <lineage>
        <taxon>Eukaryota</taxon>
        <taxon>Metazoa</taxon>
        <taxon>Ecdysozoa</taxon>
        <taxon>Arthropoda</taxon>
        <taxon>Hexapoda</taxon>
        <taxon>Insecta</taxon>
        <taxon>Pterygota</taxon>
        <taxon>Neoptera</taxon>
        <taxon>Polyneoptera</taxon>
        <taxon>Dictyoptera</taxon>
        <taxon>Blattodea</taxon>
        <taxon>Blattoidea</taxon>
        <taxon>Termitoidae</taxon>
        <taxon>Termopsidae</taxon>
        <taxon>Zootermopsis</taxon>
    </lineage>
</organism>
<dbReference type="OrthoDB" id="2015434at2759"/>
<dbReference type="GO" id="GO:0017134">
    <property type="term" value="F:fibroblast growth factor binding"/>
    <property type="evidence" value="ECO:0007669"/>
    <property type="project" value="TreeGrafter"/>
</dbReference>
<evidence type="ECO:0000256" key="2">
    <source>
        <dbReference type="ARBA" id="ARBA00022692"/>
    </source>
</evidence>
<gene>
    <name evidence="11" type="ORF">L798_09662</name>
</gene>
<feature type="repeat" description="Cys-rich GLG1" evidence="8">
    <location>
        <begin position="349"/>
        <end position="408"/>
    </location>
</feature>
<dbReference type="InParanoid" id="A0A067R9F6"/>
<dbReference type="PROSITE" id="PS51289">
    <property type="entry name" value="GLG1_C_RICH"/>
    <property type="match status" value="8"/>
</dbReference>
<evidence type="ECO:0000256" key="4">
    <source>
        <dbReference type="ARBA" id="ARBA00022737"/>
    </source>
</evidence>
<name>A0A067R9F6_ZOONE</name>
<keyword evidence="3 10" id="KW-0732">Signal</keyword>
<reference evidence="11 12" key="1">
    <citation type="journal article" date="2014" name="Nat. Commun.">
        <title>Molecular traces of alternative social organization in a termite genome.</title>
        <authorList>
            <person name="Terrapon N."/>
            <person name="Li C."/>
            <person name="Robertson H.M."/>
            <person name="Ji L."/>
            <person name="Meng X."/>
            <person name="Booth W."/>
            <person name="Chen Z."/>
            <person name="Childers C.P."/>
            <person name="Glastad K.M."/>
            <person name="Gokhale K."/>
            <person name="Gowin J."/>
            <person name="Gronenberg W."/>
            <person name="Hermansen R.A."/>
            <person name="Hu H."/>
            <person name="Hunt B.G."/>
            <person name="Huylmans A.K."/>
            <person name="Khalil S.M."/>
            <person name="Mitchell R.D."/>
            <person name="Munoz-Torres M.C."/>
            <person name="Mustard J.A."/>
            <person name="Pan H."/>
            <person name="Reese J.T."/>
            <person name="Scharf M.E."/>
            <person name="Sun F."/>
            <person name="Vogel H."/>
            <person name="Xiao J."/>
            <person name="Yang W."/>
            <person name="Yang Z."/>
            <person name="Yang Z."/>
            <person name="Zhou J."/>
            <person name="Zhu J."/>
            <person name="Brent C.S."/>
            <person name="Elsik C.G."/>
            <person name="Goodisman M.A."/>
            <person name="Liberles D.A."/>
            <person name="Roe R.M."/>
            <person name="Vargo E.L."/>
            <person name="Vilcinskas A."/>
            <person name="Wang J."/>
            <person name="Bornberg-Bauer E."/>
            <person name="Korb J."/>
            <person name="Zhang G."/>
            <person name="Liebig J."/>
        </authorList>
    </citation>
    <scope>NUCLEOTIDE SEQUENCE [LARGE SCALE GENOMIC DNA]</scope>
    <source>
        <tissue evidence="11">Whole organism</tissue>
    </source>
</reference>
<dbReference type="GO" id="GO:0000139">
    <property type="term" value="C:Golgi membrane"/>
    <property type="evidence" value="ECO:0007669"/>
    <property type="project" value="InterPro"/>
</dbReference>
<keyword evidence="5 9" id="KW-1133">Transmembrane helix</keyword>
<accession>A0A067R9F6</accession>
<keyword evidence="4" id="KW-0677">Repeat</keyword>
<evidence type="ECO:0000256" key="6">
    <source>
        <dbReference type="ARBA" id="ARBA00023136"/>
    </source>
</evidence>
<dbReference type="OMA" id="MMECLIE"/>
<feature type="chain" id="PRO_5001644864" evidence="10">
    <location>
        <begin position="25"/>
        <end position="1121"/>
    </location>
</feature>
<feature type="repeat" description="Cys-rich GLG1" evidence="8">
    <location>
        <begin position="412"/>
        <end position="474"/>
    </location>
</feature>
<dbReference type="Pfam" id="PF00839">
    <property type="entry name" value="Cys_rich_FGFR"/>
    <property type="match status" value="14"/>
</dbReference>
<keyword evidence="7" id="KW-0325">Glycoprotein</keyword>
<evidence type="ECO:0000256" key="8">
    <source>
        <dbReference type="PROSITE-ProRule" id="PRU00622"/>
    </source>
</evidence>
<feature type="signal peptide" evidence="10">
    <location>
        <begin position="1"/>
        <end position="24"/>
    </location>
</feature>
<dbReference type="STRING" id="136037.A0A067R9F6"/>
<evidence type="ECO:0000256" key="1">
    <source>
        <dbReference type="ARBA" id="ARBA00004479"/>
    </source>
</evidence>
<evidence type="ECO:0000256" key="7">
    <source>
        <dbReference type="ARBA" id="ARBA00023180"/>
    </source>
</evidence>
<dbReference type="EMBL" id="KK852804">
    <property type="protein sequence ID" value="KDR16244.1"/>
    <property type="molecule type" value="Genomic_DNA"/>
</dbReference>
<dbReference type="InterPro" id="IPR017873">
    <property type="entry name" value="Cys-rich_GLG1_repeat_euk"/>
</dbReference>
<comment type="subcellular location">
    <subcellularLocation>
        <location evidence="1">Membrane</location>
        <topology evidence="1">Single-pass type I membrane protein</topology>
    </subcellularLocation>
</comment>
<dbReference type="PANTHER" id="PTHR11884:SF1">
    <property type="entry name" value="GOLGI APPARATUS PROTEIN 1"/>
    <property type="match status" value="1"/>
</dbReference>
<feature type="repeat" description="Cys-rich GLG1" evidence="8">
    <location>
        <begin position="606"/>
        <end position="669"/>
    </location>
</feature>
<dbReference type="Proteomes" id="UP000027135">
    <property type="component" value="Unassembled WGS sequence"/>
</dbReference>
<evidence type="ECO:0000256" key="10">
    <source>
        <dbReference type="SAM" id="SignalP"/>
    </source>
</evidence>
<feature type="repeat" description="Cys-rich GLG1" evidence="8">
    <location>
        <begin position="671"/>
        <end position="730"/>
    </location>
</feature>
<dbReference type="FunCoup" id="A0A067R9F6">
    <property type="interactions" value="1884"/>
</dbReference>
<evidence type="ECO:0000256" key="5">
    <source>
        <dbReference type="ARBA" id="ARBA00022989"/>
    </source>
</evidence>
<evidence type="ECO:0000313" key="11">
    <source>
        <dbReference type="EMBL" id="KDR16244.1"/>
    </source>
</evidence>
<feature type="repeat" description="Cys-rich GLG1" evidence="8">
    <location>
        <begin position="984"/>
        <end position="1044"/>
    </location>
</feature>
<evidence type="ECO:0000256" key="3">
    <source>
        <dbReference type="ARBA" id="ARBA00022729"/>
    </source>
</evidence>
<evidence type="ECO:0000313" key="12">
    <source>
        <dbReference type="Proteomes" id="UP000027135"/>
    </source>
</evidence>
<dbReference type="InterPro" id="IPR039728">
    <property type="entry name" value="GLG1"/>
</dbReference>
<dbReference type="AlphaFoldDB" id="A0A067R9F6"/>
<feature type="repeat" description="Cys-rich GLG1" evidence="8">
    <location>
        <begin position="222"/>
        <end position="282"/>
    </location>
</feature>
<keyword evidence="12" id="KW-1185">Reference proteome</keyword>
<protein>
    <submittedName>
        <fullName evidence="11">Golgi apparatus protein 1</fullName>
    </submittedName>
</protein>
<sequence length="1121" mass="128719">MCRLFTCILLTFLMLFCMYNITHGLDSSISQNERSWDTLNHSVNIKIAERSKRNTPRKKLIEEGDCTDEIKRLCGTLPANSDDLFVLECIQSFKENQLTNINLKCQHVIWEHTLELMKDENVQELSRHACGNELSELGCSATGQIGVLLSCMIDNRERIKNGLCQTFIQRLEWAAFSDFRIITHFTTDCESDIKNTECGRLQPEKSLSQGQTLLCLQQHVETLEPACLKQVLYLSELQADDVKFDRQLYLDCTDDHLRFCPDVAPGSGKVYKCLLQYKMDRTMSSKCQEHLIRREILIARDYKVSTGLAKVCKDAIRASHCRHYVSEDKDIRLAQILLCLEGVIRNGTKVSRDCHLEMIEHRKILLEDYRLSPEIVTHCSDDIVKFCNTLEVGGKTIHCLMEHTRLKRRKGRISPQCQRALESLVKRVDAGEDWRVDPVLREACKSVVDVACSEVRGGNARVMSCLMEKLGTDHMTEACEAALLQIQYFIARDFSLDPQLYQECHDNAVQFCHAKKDWADDSGQMDPERGPLVLPCLYRYAYHAQKKMQLRPGCLEEIRRVMRQRAVSVDLQPELEEVCLDDLASLCPGKTGKGEEMVCLQDKLEELHPQCRAAVANFTEVQAEHVELNPVIMSVCQGVMERHCKAELKMGNDEGDIMECLIEHKNEPDVRTDYKCRAAVEHFQLISLKSYHFTYKFKEACRLHVKRYCPTSRTKSDVIFCLSEEVRNDTLRDAKHSISKECRQQLRAQLFQQRENVDLDPKLKRVCVDDIQKFCADIQKGRAQVLECLQVNKAELSEDCHRVIFNVVKQELRDSSVDYTLLTTCRQMVRLFCHEEDPSQALICLKRYKDESSFDPKCRQVVVHRMIEQSHDYRFNPLLQEGCRIDISKFCSEVIATEPQDKELEGKVVKCLKKKFRESKLRLECEQQVATVLREAALNYQLNPLLVTMCKNEIETMCQLDDGTEDGSGAVEECLKMAFNNHRILNSGCKQEIASLIEEAKADIHVDPLLHQACGIDVSKFCQDIPQGAGRHIQCLQNALRDPSKSLQHDCYVMLTKRIEMFKNADSVMEPETIEELYAQMSHSPAKRYFFVVIVTAVGVIFIAGLFCGRTLRRTLTMKNK</sequence>
<evidence type="ECO:0000256" key="9">
    <source>
        <dbReference type="SAM" id="Phobius"/>
    </source>
</evidence>
<keyword evidence="6 9" id="KW-0472">Membrane</keyword>
<dbReference type="InterPro" id="IPR001893">
    <property type="entry name" value="Cys-rich_GLG1_repeat"/>
</dbReference>
<feature type="transmembrane region" description="Helical" evidence="9">
    <location>
        <begin position="1089"/>
        <end position="1112"/>
    </location>
</feature>
<dbReference type="PANTHER" id="PTHR11884">
    <property type="entry name" value="SELECTIN LIGAND RELATED"/>
    <property type="match status" value="1"/>
</dbReference>
<dbReference type="eggNOG" id="KOG3648">
    <property type="taxonomic scope" value="Eukaryota"/>
</dbReference>
<proteinExistence type="predicted"/>